<reference evidence="1 2" key="1">
    <citation type="journal article" date="2011" name="J. Bacteriol.">
        <title>Genome sequence of Neisseria meningitidis serogroup B strain H44/76.</title>
        <authorList>
            <person name="Piet J.R."/>
            <person name="Huis In 't Veld R.A."/>
            <person name="van Schaik B.D."/>
            <person name="van Kampen A.H."/>
            <person name="Baas F."/>
            <person name="van de Beek D."/>
            <person name="Pannekoek Y."/>
            <person name="van der Ende A."/>
        </authorList>
    </citation>
    <scope>NUCLEOTIDE SEQUENCE [LARGE SCALE GENOMIC DNA]</scope>
    <source>
        <strain evidence="1 2">H44/76</strain>
    </source>
</reference>
<proteinExistence type="predicted"/>
<sequence>MPSEAFRGFRRHFVAVDLLFEPVPVQTLSVTPIRQKRCRLKRHP</sequence>
<evidence type="ECO:0000313" key="2">
    <source>
        <dbReference type="Proteomes" id="UP000032707"/>
    </source>
</evidence>
<protein>
    <submittedName>
        <fullName evidence="1">Uncharacterized protein</fullName>
    </submittedName>
</protein>
<name>E6MYR7_NEIMH</name>
<comment type="caution">
    <text evidence="1">The sequence shown here is derived from an EMBL/GenBank/DDBJ whole genome shotgun (WGS) entry which is preliminary data.</text>
</comment>
<dbReference type="EMBL" id="AEQZ01000038">
    <property type="protein sequence ID" value="EFV63319.1"/>
    <property type="molecule type" value="Genomic_DNA"/>
</dbReference>
<accession>E6MYR7</accession>
<dbReference type="PATRIC" id="fig|909420.4.peg.1933"/>
<organism evidence="1 2">
    <name type="scientific">Neisseria meningitidis serogroup B / serotype 15 (strain H44/76)</name>
    <dbReference type="NCBI Taxonomy" id="909420"/>
    <lineage>
        <taxon>Bacteria</taxon>
        <taxon>Pseudomonadati</taxon>
        <taxon>Pseudomonadota</taxon>
        <taxon>Betaproteobacteria</taxon>
        <taxon>Neisseriales</taxon>
        <taxon>Neisseriaceae</taxon>
        <taxon>Neisseria</taxon>
    </lineage>
</organism>
<gene>
    <name evidence="1" type="ORF">NMH_1915</name>
</gene>
<dbReference type="Proteomes" id="UP000032707">
    <property type="component" value="Unassembled WGS sequence"/>
</dbReference>
<evidence type="ECO:0000313" key="1">
    <source>
        <dbReference type="EMBL" id="EFV63319.1"/>
    </source>
</evidence>
<dbReference type="AlphaFoldDB" id="E6MYR7"/>